<dbReference type="Proteomes" id="UP000095287">
    <property type="component" value="Unplaced"/>
</dbReference>
<proteinExistence type="predicted"/>
<name>A0A1I7ZEA0_9BILA</name>
<protein>
    <submittedName>
        <fullName evidence="2">Uncharacterized protein</fullName>
    </submittedName>
</protein>
<reference evidence="2" key="1">
    <citation type="submission" date="2016-11" db="UniProtKB">
        <authorList>
            <consortium name="WormBaseParasite"/>
        </authorList>
    </citation>
    <scope>IDENTIFICATION</scope>
</reference>
<dbReference type="AlphaFoldDB" id="A0A1I7ZEA0"/>
<evidence type="ECO:0000313" key="2">
    <source>
        <dbReference type="WBParaSite" id="L893_g25669.t1"/>
    </source>
</evidence>
<sequence>MPDFLLRASHQEVSVAWPILCLDHALCSLYFVRRICTHSDENAGNAASLAAGQQVLAAPRTAMDPSISVDGGRRCRRSLEASSLPCTVSSPRDCQLISTNGPEFHKLPRRRAVFSRARLSKR</sequence>
<organism evidence="1 2">
    <name type="scientific">Steinernema glaseri</name>
    <dbReference type="NCBI Taxonomy" id="37863"/>
    <lineage>
        <taxon>Eukaryota</taxon>
        <taxon>Metazoa</taxon>
        <taxon>Ecdysozoa</taxon>
        <taxon>Nematoda</taxon>
        <taxon>Chromadorea</taxon>
        <taxon>Rhabditida</taxon>
        <taxon>Tylenchina</taxon>
        <taxon>Panagrolaimomorpha</taxon>
        <taxon>Strongyloidoidea</taxon>
        <taxon>Steinernematidae</taxon>
        <taxon>Steinernema</taxon>
    </lineage>
</organism>
<evidence type="ECO:0000313" key="1">
    <source>
        <dbReference type="Proteomes" id="UP000095287"/>
    </source>
</evidence>
<keyword evidence="1" id="KW-1185">Reference proteome</keyword>
<accession>A0A1I7ZEA0</accession>
<dbReference type="WBParaSite" id="L893_g25669.t1">
    <property type="protein sequence ID" value="L893_g25669.t1"/>
    <property type="gene ID" value="L893_g25669"/>
</dbReference>